<keyword evidence="7" id="KW-0460">Magnesium</keyword>
<gene>
    <name evidence="13" type="ORF">A4X06_0g4826</name>
</gene>
<dbReference type="InterPro" id="IPR003593">
    <property type="entry name" value="AAA+_ATPase"/>
</dbReference>
<dbReference type="InterPro" id="IPR050311">
    <property type="entry name" value="ORC1/CDC6"/>
</dbReference>
<keyword evidence="3 10" id="KW-0235">DNA replication</keyword>
<feature type="compositionally biased region" description="Low complexity" evidence="11">
    <location>
        <begin position="49"/>
        <end position="77"/>
    </location>
</feature>
<dbReference type="GO" id="GO:0046872">
    <property type="term" value="F:metal ion binding"/>
    <property type="evidence" value="ECO:0007669"/>
    <property type="project" value="UniProtKB-KW"/>
</dbReference>
<evidence type="ECO:0000256" key="2">
    <source>
        <dbReference type="ARBA" id="ARBA00008398"/>
    </source>
</evidence>
<accession>A0A8X7SWA1</accession>
<protein>
    <recommendedName>
        <fullName evidence="10">Origin recognition complex subunit 1</fullName>
    </recommendedName>
</protein>
<proteinExistence type="inferred from homology"/>
<dbReference type="InterPro" id="IPR054425">
    <property type="entry name" value="Cdc6_ORC1-like_ATPase_lid"/>
</dbReference>
<dbReference type="EMBL" id="LWDE02000540">
    <property type="protein sequence ID" value="KAE8246917.1"/>
    <property type="molecule type" value="Genomic_DNA"/>
</dbReference>
<dbReference type="InterPro" id="IPR003959">
    <property type="entry name" value="ATPase_AAA_core"/>
</dbReference>
<keyword evidence="9 10" id="KW-0539">Nucleus</keyword>
<keyword evidence="8 10" id="KW-0238">DNA-binding</keyword>
<dbReference type="FunFam" id="3.40.50.300:FF:000199">
    <property type="entry name" value="Origin recognition complex subunit 1"/>
    <property type="match status" value="1"/>
</dbReference>
<dbReference type="Gene3D" id="3.40.50.300">
    <property type="entry name" value="P-loop containing nucleotide triphosphate hydrolases"/>
    <property type="match status" value="1"/>
</dbReference>
<dbReference type="Pfam" id="PF00004">
    <property type="entry name" value="AAA"/>
    <property type="match status" value="1"/>
</dbReference>
<dbReference type="GO" id="GO:0005664">
    <property type="term" value="C:nuclear origin of replication recognition complex"/>
    <property type="evidence" value="ECO:0007669"/>
    <property type="project" value="TreeGrafter"/>
</dbReference>
<feature type="compositionally biased region" description="Basic and acidic residues" evidence="11">
    <location>
        <begin position="27"/>
        <end position="36"/>
    </location>
</feature>
<dbReference type="InterPro" id="IPR027417">
    <property type="entry name" value="P-loop_NTPase"/>
</dbReference>
<comment type="function">
    <text evidence="10">Component of the origin recognition complex (ORC) that binds origins of replication. DNA-binding is ATP-dependent, however specific DNA sequences that define origins of replication have not been identified so far. ORC is required to assemble the pre-replication complex necessary to initiate DNA replication.</text>
</comment>
<evidence type="ECO:0000256" key="3">
    <source>
        <dbReference type="ARBA" id="ARBA00022705"/>
    </source>
</evidence>
<keyword evidence="5 10" id="KW-0547">Nucleotide-binding</keyword>
<evidence type="ECO:0000256" key="9">
    <source>
        <dbReference type="ARBA" id="ARBA00023242"/>
    </source>
</evidence>
<reference evidence="13" key="1">
    <citation type="submission" date="2016-04" db="EMBL/GenBank/DDBJ databases">
        <authorList>
            <person name="Nguyen H.D."/>
            <person name="Samba Siva P."/>
            <person name="Cullis J."/>
            <person name="Levesque C.A."/>
            <person name="Hambleton S."/>
        </authorList>
    </citation>
    <scope>NUCLEOTIDE SEQUENCE</scope>
    <source>
        <strain evidence="13">DAOMC 236426</strain>
    </source>
</reference>
<feature type="compositionally biased region" description="Acidic residues" evidence="11">
    <location>
        <begin position="84"/>
        <end position="112"/>
    </location>
</feature>
<keyword evidence="4" id="KW-0479">Metal-binding</keyword>
<evidence type="ECO:0000256" key="5">
    <source>
        <dbReference type="ARBA" id="ARBA00022741"/>
    </source>
</evidence>
<evidence type="ECO:0000256" key="6">
    <source>
        <dbReference type="ARBA" id="ARBA00022840"/>
    </source>
</evidence>
<evidence type="ECO:0000256" key="4">
    <source>
        <dbReference type="ARBA" id="ARBA00022723"/>
    </source>
</evidence>
<dbReference type="Proteomes" id="UP000077684">
    <property type="component" value="Unassembled WGS sequence"/>
</dbReference>
<comment type="caution">
    <text evidence="13">The sequence shown here is derived from an EMBL/GenBank/DDBJ whole genome shotgun (WGS) entry which is preliminary data.</text>
</comment>
<evidence type="ECO:0000259" key="12">
    <source>
        <dbReference type="SMART" id="SM00382"/>
    </source>
</evidence>
<sequence length="752" mass="81800">MTSIAQGRPTRAAVAAAASRSRPQSLVERKKAEMSKRAKMAANKTTPKSTTTANRDTAATARAARAAAATARAARAAARAREASDEESSDSDITDLTDDDDDDDSDDSDSDSDPNTFRPNVDTDEDSDTDMDENESEWEDFTPPLTPSSRSGKRKHAPTTRSPHTPSKKARHADLPSPPSSTRSRKLWKPSASARAFAKELVAQRCSGFSSPLSKSSLCDPTLIASSQRDAENANINLAYYASLTAQQRAKRLLHVGLTPDKLPCREDEFAEIFTSVGDALQERVGTCLYVSGVPGTGKTATVRGVVRELFRRVELKQLRRFNFVEINGMKLGDPAQAYTMLWQAVRPDPEGKRPSPKFALAALNSYFSERKPNHGPPSPGRWRIGDAHTSSAQRPTVVLMDELDQLVNARQDVMYNLFNWGNASDSQLIVIAVANTMDLPERILKAKVASRLGMTRIPFESYKTDQLQEIVRTRLGVGKHDPTEILQALEADPRVNVTPEQRSMAELEAASKKDCAQLFCPDAIKFAATKIANVSGDVRRMLDVCRRAIEMVEAKAEKLIEKEQADKSLDGSGRAAVSRRNHRQTGTAATDHAKAVSAQCKKIVVKDMADVFDSMVKSGTVRHIASLSLSAKSLLVALLRHIRRSGLAEVRVGDVLNEQSNILLAHGLAKGTKRSKGEQANGWTDWDLTPNLADLDWALASLCRAGLVTAVGSGAGPGRAGINGRLSLACQEDEVRLALQTSTDKRLKSVL</sequence>
<feature type="compositionally biased region" description="Acidic residues" evidence="11">
    <location>
        <begin position="122"/>
        <end position="140"/>
    </location>
</feature>
<dbReference type="GO" id="GO:0006270">
    <property type="term" value="P:DNA replication initiation"/>
    <property type="evidence" value="ECO:0007669"/>
    <property type="project" value="TreeGrafter"/>
</dbReference>
<feature type="domain" description="AAA+ ATPase" evidence="12">
    <location>
        <begin position="285"/>
        <end position="459"/>
    </location>
</feature>
<organism evidence="13 14">
    <name type="scientific">Tilletia controversa</name>
    <name type="common">dwarf bunt fungus</name>
    <dbReference type="NCBI Taxonomy" id="13291"/>
    <lineage>
        <taxon>Eukaryota</taxon>
        <taxon>Fungi</taxon>
        <taxon>Dikarya</taxon>
        <taxon>Basidiomycota</taxon>
        <taxon>Ustilaginomycotina</taxon>
        <taxon>Exobasidiomycetes</taxon>
        <taxon>Tilletiales</taxon>
        <taxon>Tilletiaceae</taxon>
        <taxon>Tilletia</taxon>
    </lineage>
</organism>
<dbReference type="Pfam" id="PF22606">
    <property type="entry name" value="Cdc6-ORC-like_ATPase_lid"/>
    <property type="match status" value="1"/>
</dbReference>
<dbReference type="AlphaFoldDB" id="A0A8X7SWA1"/>
<feature type="region of interest" description="Disordered" evidence="11">
    <location>
        <begin position="566"/>
        <end position="593"/>
    </location>
</feature>
<evidence type="ECO:0000313" key="14">
    <source>
        <dbReference type="Proteomes" id="UP000077684"/>
    </source>
</evidence>
<dbReference type="SMART" id="SM00382">
    <property type="entry name" value="AAA"/>
    <property type="match status" value="1"/>
</dbReference>
<dbReference type="GO" id="GO:0016887">
    <property type="term" value="F:ATP hydrolysis activity"/>
    <property type="evidence" value="ECO:0007669"/>
    <property type="project" value="InterPro"/>
</dbReference>
<feature type="compositionally biased region" description="Low complexity" evidence="11">
    <location>
        <begin position="11"/>
        <end position="22"/>
    </location>
</feature>
<dbReference type="Gene3D" id="1.10.8.60">
    <property type="match status" value="1"/>
</dbReference>
<dbReference type="PANTHER" id="PTHR10763:SF23">
    <property type="entry name" value="ORIGIN RECOGNITION COMPLEX SUBUNIT 1"/>
    <property type="match status" value="1"/>
</dbReference>
<dbReference type="GO" id="GO:0005524">
    <property type="term" value="F:ATP binding"/>
    <property type="evidence" value="ECO:0007669"/>
    <property type="project" value="UniProtKB-KW"/>
</dbReference>
<comment type="subunit">
    <text evidence="10">ORC is composed of six subunits.</text>
</comment>
<dbReference type="PANTHER" id="PTHR10763">
    <property type="entry name" value="CELL DIVISION CONTROL PROTEIN 6-RELATED"/>
    <property type="match status" value="1"/>
</dbReference>
<dbReference type="GO" id="GO:0033314">
    <property type="term" value="P:mitotic DNA replication checkpoint signaling"/>
    <property type="evidence" value="ECO:0007669"/>
    <property type="project" value="TreeGrafter"/>
</dbReference>
<feature type="region of interest" description="Disordered" evidence="11">
    <location>
        <begin position="1"/>
        <end position="189"/>
    </location>
</feature>
<dbReference type="CDD" id="cd00009">
    <property type="entry name" value="AAA"/>
    <property type="match status" value="1"/>
</dbReference>
<evidence type="ECO:0000256" key="10">
    <source>
        <dbReference type="RuleBase" id="RU365058"/>
    </source>
</evidence>
<evidence type="ECO:0000256" key="1">
    <source>
        <dbReference type="ARBA" id="ARBA00004123"/>
    </source>
</evidence>
<dbReference type="SUPFAM" id="SSF52540">
    <property type="entry name" value="P-loop containing nucleoside triphosphate hydrolases"/>
    <property type="match status" value="1"/>
</dbReference>
<comment type="subcellular location">
    <subcellularLocation>
        <location evidence="1 10">Nucleus</location>
    </subcellularLocation>
</comment>
<evidence type="ECO:0000256" key="7">
    <source>
        <dbReference type="ARBA" id="ARBA00022842"/>
    </source>
</evidence>
<evidence type="ECO:0000256" key="8">
    <source>
        <dbReference type="ARBA" id="ARBA00023125"/>
    </source>
</evidence>
<dbReference type="GO" id="GO:0003688">
    <property type="term" value="F:DNA replication origin binding"/>
    <property type="evidence" value="ECO:0007669"/>
    <property type="project" value="UniProtKB-ARBA"/>
</dbReference>
<keyword evidence="14" id="KW-1185">Reference proteome</keyword>
<name>A0A8X7SWA1_9BASI</name>
<evidence type="ECO:0000313" key="13">
    <source>
        <dbReference type="EMBL" id="KAE8246917.1"/>
    </source>
</evidence>
<comment type="similarity">
    <text evidence="2 10">Belongs to the ORC1 family.</text>
</comment>
<reference evidence="13" key="2">
    <citation type="journal article" date="2019" name="IMA Fungus">
        <title>Genome sequencing and comparison of five Tilletia species to identify candidate genes for the detection of regulated species infecting wheat.</title>
        <authorList>
            <person name="Nguyen H.D.T."/>
            <person name="Sultana T."/>
            <person name="Kesanakurti P."/>
            <person name="Hambleton S."/>
        </authorList>
    </citation>
    <scope>NUCLEOTIDE SEQUENCE</scope>
    <source>
        <strain evidence="13">DAOMC 236426</strain>
    </source>
</reference>
<evidence type="ECO:0000256" key="11">
    <source>
        <dbReference type="SAM" id="MobiDB-lite"/>
    </source>
</evidence>
<keyword evidence="6 10" id="KW-0067">ATP-binding</keyword>